<evidence type="ECO:0000259" key="6">
    <source>
        <dbReference type="PROSITE" id="PS50102"/>
    </source>
</evidence>
<feature type="compositionally biased region" description="Acidic residues" evidence="5">
    <location>
        <begin position="249"/>
        <end position="261"/>
    </location>
</feature>
<feature type="compositionally biased region" description="Basic and acidic residues" evidence="5">
    <location>
        <begin position="328"/>
        <end position="352"/>
    </location>
</feature>
<comment type="caution">
    <text evidence="7">The sequence shown here is derived from an EMBL/GenBank/DDBJ whole genome shotgun (WGS) entry which is preliminary data.</text>
</comment>
<feature type="region of interest" description="Disordered" evidence="5">
    <location>
        <begin position="229"/>
        <end position="265"/>
    </location>
</feature>
<dbReference type="EMBL" id="JAWXYG010000013">
    <property type="protein sequence ID" value="KAK4256076.1"/>
    <property type="molecule type" value="Genomic_DNA"/>
</dbReference>
<evidence type="ECO:0000256" key="1">
    <source>
        <dbReference type="ARBA" id="ARBA00004604"/>
    </source>
</evidence>
<name>A0AAE1MDP6_9FABA</name>
<dbReference type="Pfam" id="PF00076">
    <property type="entry name" value="RRM_1"/>
    <property type="match status" value="1"/>
</dbReference>
<proteinExistence type="predicted"/>
<feature type="domain" description="RRM" evidence="6">
    <location>
        <begin position="15"/>
        <end position="93"/>
    </location>
</feature>
<feature type="region of interest" description="Disordered" evidence="5">
    <location>
        <begin position="106"/>
        <end position="129"/>
    </location>
</feature>
<reference evidence="7" key="1">
    <citation type="submission" date="2023-10" db="EMBL/GenBank/DDBJ databases">
        <title>Chromosome-level genome of the transformable northern wattle, Acacia crassicarpa.</title>
        <authorList>
            <person name="Massaro I."/>
            <person name="Sinha N.R."/>
            <person name="Poethig S."/>
            <person name="Leichty A.R."/>
        </authorList>
    </citation>
    <scope>NUCLEOTIDE SEQUENCE</scope>
    <source>
        <strain evidence="7">Acra3RX</strain>
        <tissue evidence="7">Leaf</tissue>
    </source>
</reference>
<feature type="compositionally biased region" description="Basic and acidic residues" evidence="5">
    <location>
        <begin position="229"/>
        <end position="238"/>
    </location>
</feature>
<dbReference type="InterPro" id="IPR034138">
    <property type="entry name" value="NOP8_RRM"/>
</dbReference>
<dbReference type="Gene3D" id="3.30.70.330">
    <property type="match status" value="1"/>
</dbReference>
<dbReference type="InterPro" id="IPR000504">
    <property type="entry name" value="RRM_dom"/>
</dbReference>
<dbReference type="PANTHER" id="PTHR23099:SF0">
    <property type="entry name" value="GERM CELL NUCLEAR ACIDIC PROTEIN"/>
    <property type="match status" value="1"/>
</dbReference>
<organism evidence="7 8">
    <name type="scientific">Acacia crassicarpa</name>
    <name type="common">northern wattle</name>
    <dbReference type="NCBI Taxonomy" id="499986"/>
    <lineage>
        <taxon>Eukaryota</taxon>
        <taxon>Viridiplantae</taxon>
        <taxon>Streptophyta</taxon>
        <taxon>Embryophyta</taxon>
        <taxon>Tracheophyta</taxon>
        <taxon>Spermatophyta</taxon>
        <taxon>Magnoliopsida</taxon>
        <taxon>eudicotyledons</taxon>
        <taxon>Gunneridae</taxon>
        <taxon>Pentapetalae</taxon>
        <taxon>rosids</taxon>
        <taxon>fabids</taxon>
        <taxon>Fabales</taxon>
        <taxon>Fabaceae</taxon>
        <taxon>Caesalpinioideae</taxon>
        <taxon>mimosoid clade</taxon>
        <taxon>Acacieae</taxon>
        <taxon>Acacia</taxon>
    </lineage>
</organism>
<feature type="region of interest" description="Disordered" evidence="5">
    <location>
        <begin position="313"/>
        <end position="352"/>
    </location>
</feature>
<dbReference type="PANTHER" id="PTHR23099">
    <property type="entry name" value="TRANSCRIPTIONAL REGULATOR"/>
    <property type="match status" value="1"/>
</dbReference>
<sequence length="634" mass="69914">MDMEEENREVGDSRLRVFVGGLGEGVTSDDLWRMFGSLGTVDGVDITRTKGRSFAYVDFIPSPTDQNSLSKLFSRYNGCLWKGGKLKLEKAKEHYLVRLKREWEEDAKPASSDEPCTSPDPDESIPLTEIPSKESLKTKKLRIFFPKLRKVKSIPFTGTGKHKYSFPKVEAPPLPVHFCDCEEHSSPSGTIRPKQFHNVEAEGGGMNDEEINIMNAVINKLFERENLSSPTHIEKEQNSDVSPGGLQSDESEADSASDDDGLIINMETKKKKTDIIGSLELERILTNQESELNKAKVLRDEPNKNKLELQKSNNIAPGKKRKPCNNFEGKRHDSTSAASEGKRLMHKQRDETSSQVYSTELCSGFSEPAKVSWSQKSSWRELLCDGGSSSFNASHMLLDSNSSEKQGSDGFCEPESAKNKTEHIVMEGGEEIERAKAEVMEELAEAQPTIQNAMSKESGRGVAWKQKQSWTQLVGQNNNAFSISQIFPGISSQQPVAKEPAENLAGSGDAEYIDLAKESNNESVGDGFNLVKSGPEKKHDVLAKHASIESVGDGLNMTGSTTEKSQHVTGNDIASAPINEEKCDTLTNEASTTEIKIGETCSFMRNAASLKEWAKTKAALSGSLKRKRGEKKEH</sequence>
<keyword evidence="2 4" id="KW-0694">RNA-binding</keyword>
<dbReference type="PROSITE" id="PS50102">
    <property type="entry name" value="RRM"/>
    <property type="match status" value="1"/>
</dbReference>
<accession>A0AAE1MDP6</accession>
<evidence type="ECO:0000313" key="7">
    <source>
        <dbReference type="EMBL" id="KAK4256076.1"/>
    </source>
</evidence>
<dbReference type="InterPro" id="IPR035979">
    <property type="entry name" value="RBD_domain_sf"/>
</dbReference>
<dbReference type="GO" id="GO:0003723">
    <property type="term" value="F:RNA binding"/>
    <property type="evidence" value="ECO:0007669"/>
    <property type="project" value="UniProtKB-UniRule"/>
</dbReference>
<dbReference type="InterPro" id="IPR012677">
    <property type="entry name" value="Nucleotide-bd_a/b_plait_sf"/>
</dbReference>
<dbReference type="SUPFAM" id="SSF54928">
    <property type="entry name" value="RNA-binding domain, RBD"/>
    <property type="match status" value="1"/>
</dbReference>
<dbReference type="Proteomes" id="UP001293593">
    <property type="component" value="Unassembled WGS sequence"/>
</dbReference>
<evidence type="ECO:0000256" key="4">
    <source>
        <dbReference type="PROSITE-ProRule" id="PRU00176"/>
    </source>
</evidence>
<evidence type="ECO:0000256" key="5">
    <source>
        <dbReference type="SAM" id="MobiDB-lite"/>
    </source>
</evidence>
<gene>
    <name evidence="7" type="ORF">QN277_008989</name>
</gene>
<evidence type="ECO:0000313" key="8">
    <source>
        <dbReference type="Proteomes" id="UP001293593"/>
    </source>
</evidence>
<keyword evidence="3" id="KW-0539">Nucleus</keyword>
<comment type="subcellular location">
    <subcellularLocation>
        <location evidence="1">Nucleus</location>
        <location evidence="1">Nucleolus</location>
    </subcellularLocation>
</comment>
<evidence type="ECO:0000256" key="2">
    <source>
        <dbReference type="ARBA" id="ARBA00022884"/>
    </source>
</evidence>
<dbReference type="SMART" id="SM00360">
    <property type="entry name" value="RRM"/>
    <property type="match status" value="1"/>
</dbReference>
<dbReference type="AlphaFoldDB" id="A0AAE1MDP6"/>
<dbReference type="GO" id="GO:0005730">
    <property type="term" value="C:nucleolus"/>
    <property type="evidence" value="ECO:0007669"/>
    <property type="project" value="UniProtKB-SubCell"/>
</dbReference>
<protein>
    <recommendedName>
        <fullName evidence="6">RRM domain-containing protein</fullName>
    </recommendedName>
</protein>
<evidence type="ECO:0000256" key="3">
    <source>
        <dbReference type="ARBA" id="ARBA00023242"/>
    </source>
</evidence>
<dbReference type="CDD" id="cd12226">
    <property type="entry name" value="RRM_NOL8"/>
    <property type="match status" value="1"/>
</dbReference>
<keyword evidence="8" id="KW-1185">Reference proteome</keyword>